<dbReference type="AlphaFoldDB" id="A0A0E9W4F0"/>
<sequence>MLTSPKYTSRCATFGSVLVHL</sequence>
<evidence type="ECO:0000313" key="1">
    <source>
        <dbReference type="EMBL" id="JAH85224.1"/>
    </source>
</evidence>
<dbReference type="EMBL" id="GBXM01023353">
    <property type="protein sequence ID" value="JAH85224.1"/>
    <property type="molecule type" value="Transcribed_RNA"/>
</dbReference>
<reference evidence="1" key="1">
    <citation type="submission" date="2014-11" db="EMBL/GenBank/DDBJ databases">
        <authorList>
            <person name="Amaro Gonzalez C."/>
        </authorList>
    </citation>
    <scope>NUCLEOTIDE SEQUENCE</scope>
</reference>
<organism evidence="1">
    <name type="scientific">Anguilla anguilla</name>
    <name type="common">European freshwater eel</name>
    <name type="synonym">Muraena anguilla</name>
    <dbReference type="NCBI Taxonomy" id="7936"/>
    <lineage>
        <taxon>Eukaryota</taxon>
        <taxon>Metazoa</taxon>
        <taxon>Chordata</taxon>
        <taxon>Craniata</taxon>
        <taxon>Vertebrata</taxon>
        <taxon>Euteleostomi</taxon>
        <taxon>Actinopterygii</taxon>
        <taxon>Neopterygii</taxon>
        <taxon>Teleostei</taxon>
        <taxon>Anguilliformes</taxon>
        <taxon>Anguillidae</taxon>
        <taxon>Anguilla</taxon>
    </lineage>
</organism>
<name>A0A0E9W4F0_ANGAN</name>
<protein>
    <submittedName>
        <fullName evidence="1">Uncharacterized protein</fullName>
    </submittedName>
</protein>
<proteinExistence type="predicted"/>
<reference evidence="1" key="2">
    <citation type="journal article" date="2015" name="Fish Shellfish Immunol.">
        <title>Early steps in the European eel (Anguilla anguilla)-Vibrio vulnificus interaction in the gills: Role of the RtxA13 toxin.</title>
        <authorList>
            <person name="Callol A."/>
            <person name="Pajuelo D."/>
            <person name="Ebbesson L."/>
            <person name="Teles M."/>
            <person name="MacKenzie S."/>
            <person name="Amaro C."/>
        </authorList>
    </citation>
    <scope>NUCLEOTIDE SEQUENCE</scope>
</reference>
<accession>A0A0E9W4F0</accession>